<proteinExistence type="predicted"/>
<name>A0A5B7H6J0_PORTR</name>
<gene>
    <name evidence="1" type="ORF">E2C01_059683</name>
</gene>
<evidence type="ECO:0000313" key="2">
    <source>
        <dbReference type="Proteomes" id="UP000324222"/>
    </source>
</evidence>
<reference evidence="1 2" key="1">
    <citation type="submission" date="2019-05" db="EMBL/GenBank/DDBJ databases">
        <title>Another draft genome of Portunus trituberculatus and its Hox gene families provides insights of decapod evolution.</title>
        <authorList>
            <person name="Jeong J.-H."/>
            <person name="Song I."/>
            <person name="Kim S."/>
            <person name="Choi T."/>
            <person name="Kim D."/>
            <person name="Ryu S."/>
            <person name="Kim W."/>
        </authorList>
    </citation>
    <scope>NUCLEOTIDE SEQUENCE [LARGE SCALE GENOMIC DNA]</scope>
    <source>
        <tissue evidence="1">Muscle</tissue>
    </source>
</reference>
<dbReference type="AlphaFoldDB" id="A0A5B7H6J0"/>
<accession>A0A5B7H6J0</accession>
<organism evidence="1 2">
    <name type="scientific">Portunus trituberculatus</name>
    <name type="common">Swimming crab</name>
    <name type="synonym">Neptunus trituberculatus</name>
    <dbReference type="NCBI Taxonomy" id="210409"/>
    <lineage>
        <taxon>Eukaryota</taxon>
        <taxon>Metazoa</taxon>
        <taxon>Ecdysozoa</taxon>
        <taxon>Arthropoda</taxon>
        <taxon>Crustacea</taxon>
        <taxon>Multicrustacea</taxon>
        <taxon>Malacostraca</taxon>
        <taxon>Eumalacostraca</taxon>
        <taxon>Eucarida</taxon>
        <taxon>Decapoda</taxon>
        <taxon>Pleocyemata</taxon>
        <taxon>Brachyura</taxon>
        <taxon>Eubrachyura</taxon>
        <taxon>Portunoidea</taxon>
        <taxon>Portunidae</taxon>
        <taxon>Portuninae</taxon>
        <taxon>Portunus</taxon>
    </lineage>
</organism>
<dbReference type="Proteomes" id="UP000324222">
    <property type="component" value="Unassembled WGS sequence"/>
</dbReference>
<protein>
    <submittedName>
        <fullName evidence="1">Uncharacterized protein</fullName>
    </submittedName>
</protein>
<keyword evidence="2" id="KW-1185">Reference proteome</keyword>
<comment type="caution">
    <text evidence="1">The sequence shown here is derived from an EMBL/GenBank/DDBJ whole genome shotgun (WGS) entry which is preliminary data.</text>
</comment>
<dbReference type="EMBL" id="VSRR010023497">
    <property type="protein sequence ID" value="MPC65546.1"/>
    <property type="molecule type" value="Genomic_DNA"/>
</dbReference>
<sequence>MARLTLPFHLQTDTSGVGVDAAMLQHDAANVILHRDAHHLAKLKPPASLPATGSHGSPRSCHPKGRILQVHAAPPTHRTSPLSPQPTHTYRLNEAPQSMYPSLATPLNGLRYKNHPHERRGDHCLASNTQYSCNLHRCAKTKVSTWPAVPVSPPVIAATVASHVIVIIAFQMTEQTIEES</sequence>
<evidence type="ECO:0000313" key="1">
    <source>
        <dbReference type="EMBL" id="MPC65546.1"/>
    </source>
</evidence>